<reference evidence="1 2" key="1">
    <citation type="submission" date="2015-03" db="EMBL/GenBank/DDBJ databases">
        <authorList>
            <consortium name="Pathogen Informatics"/>
            <person name="Murphy D."/>
        </authorList>
    </citation>
    <scope>NUCLEOTIDE SEQUENCE [LARGE SCALE GENOMIC DNA]</scope>
    <source>
        <strain evidence="1 2">IP27818</strain>
    </source>
</reference>
<dbReference type="Proteomes" id="UP000041356">
    <property type="component" value="Unassembled WGS sequence"/>
</dbReference>
<evidence type="ECO:0000313" key="1">
    <source>
        <dbReference type="EMBL" id="CNG09976.1"/>
    </source>
</evidence>
<accession>A0A9P1V913</accession>
<comment type="caution">
    <text evidence="1">The sequence shown here is derived from an EMBL/GenBank/DDBJ whole genome shotgun (WGS) entry which is preliminary data.</text>
</comment>
<gene>
    <name evidence="1" type="ORF">ERS137939_03225</name>
</gene>
<dbReference type="EMBL" id="CPZF01000009">
    <property type="protein sequence ID" value="CNG09976.1"/>
    <property type="molecule type" value="Genomic_DNA"/>
</dbReference>
<protein>
    <submittedName>
        <fullName evidence="1">Uncharacterized protein</fullName>
    </submittedName>
</protein>
<proteinExistence type="predicted"/>
<dbReference type="AlphaFoldDB" id="A0A9P1V913"/>
<name>A0A9P1V913_YEREN</name>
<evidence type="ECO:0000313" key="2">
    <source>
        <dbReference type="Proteomes" id="UP000041356"/>
    </source>
</evidence>
<organism evidence="1 2">
    <name type="scientific">Yersinia enterocolitica</name>
    <dbReference type="NCBI Taxonomy" id="630"/>
    <lineage>
        <taxon>Bacteria</taxon>
        <taxon>Pseudomonadati</taxon>
        <taxon>Pseudomonadota</taxon>
        <taxon>Gammaproteobacteria</taxon>
        <taxon>Enterobacterales</taxon>
        <taxon>Yersiniaceae</taxon>
        <taxon>Yersinia</taxon>
    </lineage>
</organism>
<sequence length="121" mass="13806">MAKTKWPRPPKYSVPLFNCAEIVLLREKEEAIEYLDRLGLSFDLNGFNGFAYSHHREGKAPIMIIAVFVHEPQILAHEACHIAFDICNHVGVPTPNDGMNETFCYLVQQIVSAFLPHIRQE</sequence>
<dbReference type="RefSeq" id="WP_050131724.1">
    <property type="nucleotide sequence ID" value="NZ_CPZF01000009.1"/>
</dbReference>